<dbReference type="PANTHER" id="PTHR43261:SF1">
    <property type="entry name" value="RIBOSOME-RELEASING FACTOR 2, MITOCHONDRIAL"/>
    <property type="match status" value="1"/>
</dbReference>
<accession>A0A6J7GM41</accession>
<dbReference type="Pfam" id="PF00009">
    <property type="entry name" value="GTP_EFTU"/>
    <property type="match status" value="1"/>
</dbReference>
<dbReference type="EMBL" id="CAFBMC010000072">
    <property type="protein sequence ID" value="CAB4905430.1"/>
    <property type="molecule type" value="Genomic_DNA"/>
</dbReference>
<keyword evidence="1" id="KW-0547">Nucleotide-binding</keyword>
<name>A0A6J7GM41_9ZZZZ</name>
<dbReference type="GO" id="GO:0006412">
    <property type="term" value="P:translation"/>
    <property type="evidence" value="ECO:0007669"/>
    <property type="project" value="UniProtKB-KW"/>
</dbReference>
<protein>
    <submittedName>
        <fullName evidence="5">Unannotated protein</fullName>
    </submittedName>
</protein>
<keyword evidence="3" id="KW-0342">GTP-binding</keyword>
<organism evidence="5">
    <name type="scientific">freshwater metagenome</name>
    <dbReference type="NCBI Taxonomy" id="449393"/>
    <lineage>
        <taxon>unclassified sequences</taxon>
        <taxon>metagenomes</taxon>
        <taxon>ecological metagenomes</taxon>
    </lineage>
</organism>
<evidence type="ECO:0000259" key="4">
    <source>
        <dbReference type="Pfam" id="PF00009"/>
    </source>
</evidence>
<dbReference type="GO" id="GO:0032790">
    <property type="term" value="P:ribosome disassembly"/>
    <property type="evidence" value="ECO:0007669"/>
    <property type="project" value="TreeGrafter"/>
</dbReference>
<sequence length="364" mass="39775">MTHPWSNDRVIGLVGPKGSGKTFLLNALLGTDPEDLERLVDEDRSDEPTVGVVTWRETDIALMDNLDQEALLHAADALIFVIASCDGVDAETAELWQRCAEEEIPRFVVITKLDDERADMDETVAVLRRLFSDGPELIRLTMPVLDDDEELAGFIDLATTQIWNWTTPELSIIESDPEHVGLIAEAREDLISDVAMISEDDKLTNALMLGMQPSIDALMSALEEASINGDAQLIVGHGLRENDVTVGTEFILDLIVDALPDPSLRLCPVVSSPDGTAQLPIDADPQSPLVAEVIHADADALSLVRIYSGQLSEQVMADGNLIITIDDETAMTSNLVWIVTEEPLINFMTLSSPDFPLIIQNINV</sequence>
<evidence type="ECO:0000313" key="5">
    <source>
        <dbReference type="EMBL" id="CAB4905430.1"/>
    </source>
</evidence>
<feature type="domain" description="Tr-type G" evidence="4">
    <location>
        <begin position="72"/>
        <end position="222"/>
    </location>
</feature>
<proteinExistence type="predicted"/>
<dbReference type="InterPro" id="IPR000795">
    <property type="entry name" value="T_Tr_GTP-bd_dom"/>
</dbReference>
<dbReference type="SUPFAM" id="SSF52540">
    <property type="entry name" value="P-loop containing nucleoside triphosphate hydrolases"/>
    <property type="match status" value="1"/>
</dbReference>
<gene>
    <name evidence="5" type="ORF">UFOPK3495_01222</name>
</gene>
<reference evidence="5" key="1">
    <citation type="submission" date="2020-05" db="EMBL/GenBank/DDBJ databases">
        <authorList>
            <person name="Chiriac C."/>
            <person name="Salcher M."/>
            <person name="Ghai R."/>
            <person name="Kavagutti S V."/>
        </authorList>
    </citation>
    <scope>NUCLEOTIDE SEQUENCE</scope>
</reference>
<evidence type="ECO:0000256" key="2">
    <source>
        <dbReference type="ARBA" id="ARBA00022917"/>
    </source>
</evidence>
<evidence type="ECO:0000256" key="1">
    <source>
        <dbReference type="ARBA" id="ARBA00022741"/>
    </source>
</evidence>
<dbReference type="InterPro" id="IPR027417">
    <property type="entry name" value="P-loop_NTPase"/>
</dbReference>
<dbReference type="AlphaFoldDB" id="A0A6J7GM41"/>
<dbReference type="Gene3D" id="3.40.50.300">
    <property type="entry name" value="P-loop containing nucleotide triphosphate hydrolases"/>
    <property type="match status" value="2"/>
</dbReference>
<dbReference type="GO" id="GO:0003924">
    <property type="term" value="F:GTPase activity"/>
    <property type="evidence" value="ECO:0007669"/>
    <property type="project" value="InterPro"/>
</dbReference>
<keyword evidence="2" id="KW-0648">Protein biosynthesis</keyword>
<evidence type="ECO:0000256" key="3">
    <source>
        <dbReference type="ARBA" id="ARBA00023134"/>
    </source>
</evidence>
<dbReference type="PANTHER" id="PTHR43261">
    <property type="entry name" value="TRANSLATION ELONGATION FACTOR G-RELATED"/>
    <property type="match status" value="1"/>
</dbReference>
<dbReference type="GO" id="GO:0005525">
    <property type="term" value="F:GTP binding"/>
    <property type="evidence" value="ECO:0007669"/>
    <property type="project" value="UniProtKB-KW"/>
</dbReference>